<accession>A0A919SLC8</accession>
<evidence type="ECO:0000313" key="2">
    <source>
        <dbReference type="Proteomes" id="UP000681340"/>
    </source>
</evidence>
<keyword evidence="2" id="KW-1185">Reference proteome</keyword>
<evidence type="ECO:0000313" key="1">
    <source>
        <dbReference type="EMBL" id="GIM74895.1"/>
    </source>
</evidence>
<protein>
    <submittedName>
        <fullName evidence="1">Uncharacterized protein</fullName>
    </submittedName>
</protein>
<dbReference type="Proteomes" id="UP000681340">
    <property type="component" value="Unassembled WGS sequence"/>
</dbReference>
<gene>
    <name evidence="1" type="ORF">Aau02nite_63190</name>
</gene>
<comment type="caution">
    <text evidence="1">The sequence shown here is derived from an EMBL/GenBank/DDBJ whole genome shotgun (WGS) entry which is preliminary data.</text>
</comment>
<organism evidence="1 2">
    <name type="scientific">Actinoplanes auranticolor</name>
    <dbReference type="NCBI Taxonomy" id="47988"/>
    <lineage>
        <taxon>Bacteria</taxon>
        <taxon>Bacillati</taxon>
        <taxon>Actinomycetota</taxon>
        <taxon>Actinomycetes</taxon>
        <taxon>Micromonosporales</taxon>
        <taxon>Micromonosporaceae</taxon>
        <taxon>Actinoplanes</taxon>
    </lineage>
</organism>
<dbReference type="EMBL" id="BOQL01000053">
    <property type="protein sequence ID" value="GIM74895.1"/>
    <property type="molecule type" value="Genomic_DNA"/>
</dbReference>
<name>A0A919SLC8_9ACTN</name>
<proteinExistence type="predicted"/>
<dbReference type="AlphaFoldDB" id="A0A919SLC8"/>
<reference evidence="1" key="1">
    <citation type="submission" date="2021-03" db="EMBL/GenBank/DDBJ databases">
        <title>Whole genome shotgun sequence of Actinoplanes auranticolor NBRC 12245.</title>
        <authorList>
            <person name="Komaki H."/>
            <person name="Tamura T."/>
        </authorList>
    </citation>
    <scope>NUCLEOTIDE SEQUENCE</scope>
    <source>
        <strain evidence="1">NBRC 12245</strain>
    </source>
</reference>
<sequence length="93" mass="10509">MFVARFATRANSRLTIRASDGRPGPEPRLIAPPQNRHVCIQPNVTGPQPHPNYDHEFRPRAAAATCDRRPRAWVKHRRVDNASVTPRAGWPLV</sequence>